<dbReference type="SUPFAM" id="SSF81660">
    <property type="entry name" value="Metal cation-transporting ATPase, ATP-binding domain N"/>
    <property type="match status" value="1"/>
</dbReference>
<dbReference type="GO" id="GO:0005391">
    <property type="term" value="F:P-type sodium:potassium-exchanging transporter activity"/>
    <property type="evidence" value="ECO:0007669"/>
    <property type="project" value="TreeGrafter"/>
</dbReference>
<dbReference type="Pfam" id="PF13246">
    <property type="entry name" value="Cation_ATPase"/>
    <property type="match status" value="1"/>
</dbReference>
<evidence type="ECO:0000313" key="3">
    <source>
        <dbReference type="EMBL" id="CAF5153383.1"/>
    </source>
</evidence>
<name>A0A8S3JS21_9BILA</name>
<proteinExistence type="predicted"/>
<dbReference type="GO" id="GO:0006883">
    <property type="term" value="P:intracellular sodium ion homeostasis"/>
    <property type="evidence" value="ECO:0007669"/>
    <property type="project" value="TreeGrafter"/>
</dbReference>
<dbReference type="PANTHER" id="PTHR43294">
    <property type="entry name" value="SODIUM/POTASSIUM-TRANSPORTING ATPASE SUBUNIT ALPHA"/>
    <property type="match status" value="1"/>
</dbReference>
<dbReference type="GO" id="GO:1902600">
    <property type="term" value="P:proton transmembrane transport"/>
    <property type="evidence" value="ECO:0007669"/>
    <property type="project" value="TreeGrafter"/>
</dbReference>
<feature type="non-terminal residue" evidence="4">
    <location>
        <position position="1"/>
    </location>
</feature>
<sequence length="112" mass="13002">MLFLLRKTKNFDFKNYFSVVHLFLFNLDATYDKSAPGWLALSRCAMLCNRADFKQDQDNLKKPVLQRECNGDASESALLKCVELSIGNVIKFREQNRKICELPFNSTNKFQV</sequence>
<protein>
    <submittedName>
        <fullName evidence="4">Uncharacterized protein</fullName>
    </submittedName>
</protein>
<dbReference type="InterPro" id="IPR050510">
    <property type="entry name" value="Cation_transp_ATPase_P-type"/>
</dbReference>
<organism evidence="4 6">
    <name type="scientific">Rotaria magnacalcarata</name>
    <dbReference type="NCBI Taxonomy" id="392030"/>
    <lineage>
        <taxon>Eukaryota</taxon>
        <taxon>Metazoa</taxon>
        <taxon>Spiralia</taxon>
        <taxon>Gnathifera</taxon>
        <taxon>Rotifera</taxon>
        <taxon>Eurotatoria</taxon>
        <taxon>Bdelloidea</taxon>
        <taxon>Philodinida</taxon>
        <taxon>Philodinidae</taxon>
        <taxon>Rotaria</taxon>
    </lineage>
</organism>
<evidence type="ECO:0000313" key="6">
    <source>
        <dbReference type="Proteomes" id="UP000681720"/>
    </source>
</evidence>
<dbReference type="EMBL" id="CAJOBH010259446">
    <property type="protein sequence ID" value="CAF5153383.1"/>
    <property type="molecule type" value="Genomic_DNA"/>
</dbReference>
<dbReference type="Proteomes" id="UP000681720">
    <property type="component" value="Unassembled WGS sequence"/>
</dbReference>
<evidence type="ECO:0000256" key="2">
    <source>
        <dbReference type="ARBA" id="ARBA00022475"/>
    </source>
</evidence>
<reference evidence="4" key="1">
    <citation type="submission" date="2021-02" db="EMBL/GenBank/DDBJ databases">
        <authorList>
            <person name="Nowell W R."/>
        </authorList>
    </citation>
    <scope>NUCLEOTIDE SEQUENCE</scope>
</reference>
<dbReference type="Proteomes" id="UP000681967">
    <property type="component" value="Unassembled WGS sequence"/>
</dbReference>
<dbReference type="GO" id="GO:0030007">
    <property type="term" value="P:intracellular potassium ion homeostasis"/>
    <property type="evidence" value="ECO:0007669"/>
    <property type="project" value="TreeGrafter"/>
</dbReference>
<dbReference type="AlphaFoldDB" id="A0A8S3JS21"/>
<dbReference type="GO" id="GO:0000166">
    <property type="term" value="F:nucleotide binding"/>
    <property type="evidence" value="ECO:0007669"/>
    <property type="project" value="InterPro"/>
</dbReference>
<dbReference type="EMBL" id="CAJOBJ010364288">
    <property type="protein sequence ID" value="CAF5220072.1"/>
    <property type="molecule type" value="Genomic_DNA"/>
</dbReference>
<comment type="caution">
    <text evidence="4">The sequence shown here is derived from an EMBL/GenBank/DDBJ whole genome shotgun (WGS) entry which is preliminary data.</text>
</comment>
<evidence type="ECO:0000256" key="1">
    <source>
        <dbReference type="ARBA" id="ARBA00004651"/>
    </source>
</evidence>
<dbReference type="EMBL" id="CAJOBI010349580">
    <property type="protein sequence ID" value="CAF5220305.1"/>
    <property type="molecule type" value="Genomic_DNA"/>
</dbReference>
<evidence type="ECO:0000313" key="5">
    <source>
        <dbReference type="EMBL" id="CAF5220305.1"/>
    </source>
</evidence>
<dbReference type="Gene3D" id="3.40.1110.10">
    <property type="entry name" value="Calcium-transporting ATPase, cytoplasmic domain N"/>
    <property type="match status" value="1"/>
</dbReference>
<dbReference type="GO" id="GO:0005886">
    <property type="term" value="C:plasma membrane"/>
    <property type="evidence" value="ECO:0007669"/>
    <property type="project" value="UniProtKB-SubCell"/>
</dbReference>
<comment type="subcellular location">
    <subcellularLocation>
        <location evidence="1">Cell membrane</location>
        <topology evidence="1">Multi-pass membrane protein</topology>
    </subcellularLocation>
</comment>
<evidence type="ECO:0000313" key="4">
    <source>
        <dbReference type="EMBL" id="CAF5220072.1"/>
    </source>
</evidence>
<dbReference type="PANTHER" id="PTHR43294:SF13">
    <property type="entry name" value="SODIUM_POTASSIUM-TRANSPORTING ATPASE SUBUNIT ALPHA"/>
    <property type="match status" value="1"/>
</dbReference>
<keyword evidence="2" id="KW-0472">Membrane</keyword>
<dbReference type="GO" id="GO:1990573">
    <property type="term" value="P:potassium ion import across plasma membrane"/>
    <property type="evidence" value="ECO:0007669"/>
    <property type="project" value="TreeGrafter"/>
</dbReference>
<keyword evidence="2" id="KW-1003">Cell membrane</keyword>
<dbReference type="InterPro" id="IPR023299">
    <property type="entry name" value="ATPase_P-typ_cyto_dom_N"/>
</dbReference>
<gene>
    <name evidence="3" type="ORF">BYL167_LOCUS72797</name>
    <name evidence="4" type="ORF">GIL414_LOCUS83823</name>
    <name evidence="5" type="ORF">SMN809_LOCUS81832</name>
</gene>
<dbReference type="Proteomes" id="UP000676336">
    <property type="component" value="Unassembled WGS sequence"/>
</dbReference>
<accession>A0A8S3JS21</accession>
<dbReference type="GO" id="GO:0036376">
    <property type="term" value="P:sodium ion export across plasma membrane"/>
    <property type="evidence" value="ECO:0007669"/>
    <property type="project" value="TreeGrafter"/>
</dbReference>